<reference evidence="3" key="1">
    <citation type="submission" date="2015-10" db="EMBL/GenBank/DDBJ databases">
        <authorList>
            <person name="Luecker S."/>
            <person name="Luecker S."/>
        </authorList>
    </citation>
    <scope>NUCLEOTIDE SEQUENCE [LARGE SCALE GENOMIC DNA]</scope>
</reference>
<proteinExistence type="predicted"/>
<dbReference type="AlphaFoldDB" id="A0A0S4LEI4"/>
<organism evidence="2 3">
    <name type="scientific">Candidatus Nitrospira nitrificans</name>
    <dbReference type="NCBI Taxonomy" id="1742973"/>
    <lineage>
        <taxon>Bacteria</taxon>
        <taxon>Pseudomonadati</taxon>
        <taxon>Nitrospirota</taxon>
        <taxon>Nitrospiria</taxon>
        <taxon>Nitrospirales</taxon>
        <taxon>Nitrospiraceae</taxon>
        <taxon>Nitrospira</taxon>
    </lineage>
</organism>
<dbReference type="Pfam" id="PF10593">
    <property type="entry name" value="Z1"/>
    <property type="match status" value="1"/>
</dbReference>
<dbReference type="EMBL" id="CZPZ01000012">
    <property type="protein sequence ID" value="CUS35294.1"/>
    <property type="molecule type" value="Genomic_DNA"/>
</dbReference>
<evidence type="ECO:0000313" key="3">
    <source>
        <dbReference type="Proteomes" id="UP000198736"/>
    </source>
</evidence>
<evidence type="ECO:0000313" key="2">
    <source>
        <dbReference type="EMBL" id="CUS35294.1"/>
    </source>
</evidence>
<name>A0A0S4LEI4_9BACT</name>
<accession>A0A0S4LEI4</accession>
<dbReference type="InterPro" id="IPR018310">
    <property type="entry name" value="Put_endonuclease_Z1-dom"/>
</dbReference>
<keyword evidence="3" id="KW-1185">Reference proteome</keyword>
<protein>
    <recommendedName>
        <fullName evidence="1">Putative endonuclease Z1 domain-containing protein</fullName>
    </recommendedName>
</protein>
<dbReference type="STRING" id="1742973.COMA2_20193"/>
<feature type="domain" description="Putative endonuclease Z1" evidence="1">
    <location>
        <begin position="60"/>
        <end position="249"/>
    </location>
</feature>
<gene>
    <name evidence="2" type="ORF">COMA2_20193</name>
</gene>
<dbReference type="RefSeq" id="WP_217490683.1">
    <property type="nucleotide sequence ID" value="NZ_CZPZ01000012.1"/>
</dbReference>
<sequence length="424" mass="46884">MTAIPARLNLNNTFNTRTETWVRFRPHPAYTGQDIFFAQSGPRPYRLMLLQGPGNADDARRALARFCITVAHLNLAATKSGQRERNFSFLVHTSGKTSDHATDRNTIETTMNALVGMTGAAFNAFVVMLHAEAQSLYPQDDSDALIKYVVANASRSETIVLNNTTRKATAGINRTNPTCPFTIIIGGNIVSRGVTFPNLLAMFFTRDVQTKLQQDTYIQRARMFGSRGAYLPHFELTIPSALFADWQRCFAFHRLALDSIQTGGDSPVWIGDQRIAVVSSSSIDRTTVDFNRGEMSFSLFDCGDVAALDKIVDAAPQDIATLKDLAKTVRSSVPEFLIEYLRGEVAQAPQSLAIHKSTSIAGQGSGTDQKLIRRVKGFIGKSQLEAQRFPAAVRHVKIFHNDQGKARVFYKNTGNIQFVQNQQA</sequence>
<evidence type="ECO:0000259" key="1">
    <source>
        <dbReference type="Pfam" id="PF10593"/>
    </source>
</evidence>
<dbReference type="Proteomes" id="UP000198736">
    <property type="component" value="Unassembled WGS sequence"/>
</dbReference>